<dbReference type="GO" id="GO:0046872">
    <property type="term" value="F:metal ion binding"/>
    <property type="evidence" value="ECO:0007669"/>
    <property type="project" value="UniProtKB-KW"/>
</dbReference>
<dbReference type="PANTHER" id="PTHR21266:SF32">
    <property type="entry name" value="CHOLESTEROL 7-DESATURASE NVD"/>
    <property type="match status" value="1"/>
</dbReference>
<keyword evidence="6" id="KW-0560">Oxidoreductase</keyword>
<organism evidence="11 12">
    <name type="scientific">Seminavis robusta</name>
    <dbReference type="NCBI Taxonomy" id="568900"/>
    <lineage>
        <taxon>Eukaryota</taxon>
        <taxon>Sar</taxon>
        <taxon>Stramenopiles</taxon>
        <taxon>Ochrophyta</taxon>
        <taxon>Bacillariophyta</taxon>
        <taxon>Bacillariophyceae</taxon>
        <taxon>Bacillariophycidae</taxon>
        <taxon>Naviculales</taxon>
        <taxon>Naviculaceae</taxon>
        <taxon>Seminavis</taxon>
    </lineage>
</organism>
<dbReference type="SUPFAM" id="SSF50022">
    <property type="entry name" value="ISP domain"/>
    <property type="match status" value="1"/>
</dbReference>
<evidence type="ECO:0000313" key="11">
    <source>
        <dbReference type="EMBL" id="CAB9503646.1"/>
    </source>
</evidence>
<dbReference type="GO" id="GO:0051537">
    <property type="term" value="F:2 iron, 2 sulfur cluster binding"/>
    <property type="evidence" value="ECO:0007669"/>
    <property type="project" value="UniProtKB-KW"/>
</dbReference>
<dbReference type="Proteomes" id="UP001153069">
    <property type="component" value="Unassembled WGS sequence"/>
</dbReference>
<dbReference type="EMBL" id="CAICTM010000171">
    <property type="protein sequence ID" value="CAB9503646.1"/>
    <property type="molecule type" value="Genomic_DNA"/>
</dbReference>
<evidence type="ECO:0000256" key="5">
    <source>
        <dbReference type="ARBA" id="ARBA00022989"/>
    </source>
</evidence>
<keyword evidence="8" id="KW-0411">Iron-sulfur</keyword>
<dbReference type="GO" id="GO:0005737">
    <property type="term" value="C:cytoplasm"/>
    <property type="evidence" value="ECO:0007669"/>
    <property type="project" value="TreeGrafter"/>
</dbReference>
<evidence type="ECO:0000256" key="9">
    <source>
        <dbReference type="ARBA" id="ARBA00023136"/>
    </source>
</evidence>
<keyword evidence="4" id="KW-0479">Metal-binding</keyword>
<dbReference type="PROSITE" id="PS51296">
    <property type="entry name" value="RIESKE"/>
    <property type="match status" value="1"/>
</dbReference>
<keyword evidence="3" id="KW-0001">2Fe-2S</keyword>
<gene>
    <name evidence="11" type="ORF">SEMRO_172_G076020.1</name>
</gene>
<dbReference type="OrthoDB" id="426882at2759"/>
<comment type="subcellular location">
    <subcellularLocation>
        <location evidence="1">Membrane</location>
    </subcellularLocation>
</comment>
<name>A0A9N8DK50_9STRA</name>
<proteinExistence type="predicted"/>
<comment type="caution">
    <text evidence="11">The sequence shown here is derived from an EMBL/GenBank/DDBJ whole genome shotgun (WGS) entry which is preliminary data.</text>
</comment>
<dbReference type="AlphaFoldDB" id="A0A9N8DK50"/>
<feature type="domain" description="Rieske" evidence="10">
    <location>
        <begin position="10"/>
        <end position="119"/>
    </location>
</feature>
<dbReference type="InterPro" id="IPR036922">
    <property type="entry name" value="Rieske_2Fe-2S_sf"/>
</dbReference>
<evidence type="ECO:0000259" key="10">
    <source>
        <dbReference type="PROSITE" id="PS51296"/>
    </source>
</evidence>
<dbReference type="PANTHER" id="PTHR21266">
    <property type="entry name" value="IRON-SULFUR DOMAIN CONTAINING PROTEIN"/>
    <property type="match status" value="1"/>
</dbReference>
<dbReference type="GO" id="GO:0016020">
    <property type="term" value="C:membrane"/>
    <property type="evidence" value="ECO:0007669"/>
    <property type="project" value="UniProtKB-SubCell"/>
</dbReference>
<dbReference type="Pfam" id="PF00355">
    <property type="entry name" value="Rieske"/>
    <property type="match status" value="1"/>
</dbReference>
<protein>
    <submittedName>
        <fullName evidence="11">TIC 55, chloroplastic</fullName>
    </submittedName>
</protein>
<keyword evidence="2" id="KW-0812">Transmembrane</keyword>
<keyword evidence="7" id="KW-0408">Iron</keyword>
<reference evidence="11" key="1">
    <citation type="submission" date="2020-06" db="EMBL/GenBank/DDBJ databases">
        <authorList>
            <consortium name="Plant Systems Biology data submission"/>
        </authorList>
    </citation>
    <scope>NUCLEOTIDE SEQUENCE</scope>
    <source>
        <strain evidence="11">D6</strain>
    </source>
</reference>
<dbReference type="Gene3D" id="2.102.10.10">
    <property type="entry name" value="Rieske [2Fe-2S] iron-sulphur domain"/>
    <property type="match status" value="1"/>
</dbReference>
<evidence type="ECO:0000256" key="4">
    <source>
        <dbReference type="ARBA" id="ARBA00022723"/>
    </source>
</evidence>
<evidence type="ECO:0000256" key="6">
    <source>
        <dbReference type="ARBA" id="ARBA00023002"/>
    </source>
</evidence>
<dbReference type="InterPro" id="IPR017941">
    <property type="entry name" value="Rieske_2Fe-2S"/>
</dbReference>
<evidence type="ECO:0000256" key="7">
    <source>
        <dbReference type="ARBA" id="ARBA00023004"/>
    </source>
</evidence>
<evidence type="ECO:0000256" key="3">
    <source>
        <dbReference type="ARBA" id="ARBA00022714"/>
    </source>
</evidence>
<dbReference type="SUPFAM" id="SSF55961">
    <property type="entry name" value="Bet v1-like"/>
    <property type="match status" value="1"/>
</dbReference>
<dbReference type="GO" id="GO:0016491">
    <property type="term" value="F:oxidoreductase activity"/>
    <property type="evidence" value="ECO:0007669"/>
    <property type="project" value="UniProtKB-KW"/>
</dbReference>
<evidence type="ECO:0000256" key="1">
    <source>
        <dbReference type="ARBA" id="ARBA00004370"/>
    </source>
</evidence>
<evidence type="ECO:0000256" key="8">
    <source>
        <dbReference type="ARBA" id="ARBA00023014"/>
    </source>
</evidence>
<dbReference type="InterPro" id="IPR050584">
    <property type="entry name" value="Cholesterol_7-desaturase"/>
</dbReference>
<sequence length="425" mass="47787">MNAEETLQEWFPLSFQAYLKQDWPNAVLHMGRPLVVWRSAEGTWFAQDDMCPHKLAPLSDGSITATGDAIRCSLHGWQFQGCGTCSMIPSLPANASIPGNKKYAVRSFPIRQRGDCLWIWMDPSVPPDENHPRMQDASWELKNGYQRELPYSWDFLFENILDPTHVAYAHCGVGKEFNRTEVDDIRENHVTNLQTRSNNLGVQLKFDRTINGRTANETWDFLYPGVWFLRRNTSETGPAGVIVASPIDTNRVRIMSGQYNPNPPPETKKKQSWKAKLQRQIFTVVFHRSLNKFFNSDAFLLRYPQDLIAAACSENSNPLSHYELASPADQGTVAFRRWHRQRLGGKLPMANPSLLPKIPRQIHCRTHGRTTQQQHYYDTTTGGGFLGTAYAILQQLFASISHGTTGQCGIGSSGSFGGSKVVAGS</sequence>
<keyword evidence="5" id="KW-1133">Transmembrane helix</keyword>
<evidence type="ECO:0000256" key="2">
    <source>
        <dbReference type="ARBA" id="ARBA00022692"/>
    </source>
</evidence>
<accession>A0A9N8DK50</accession>
<dbReference type="Gene3D" id="3.90.380.10">
    <property type="entry name" value="Naphthalene 1,2-dioxygenase Alpha Subunit, Chain A, domain 1"/>
    <property type="match status" value="1"/>
</dbReference>
<evidence type="ECO:0000313" key="12">
    <source>
        <dbReference type="Proteomes" id="UP001153069"/>
    </source>
</evidence>
<keyword evidence="12" id="KW-1185">Reference proteome</keyword>
<keyword evidence="9" id="KW-0472">Membrane</keyword>